<name>A0A2M9WDJ6_9GAMM</name>
<evidence type="ECO:0000313" key="1">
    <source>
        <dbReference type="EMBL" id="PJZ05538.1"/>
    </source>
</evidence>
<reference evidence="1 2" key="1">
    <citation type="submission" date="2017-11" db="EMBL/GenBank/DDBJ databases">
        <title>The genome sequence of Pantoea rodasii DSM 26611.</title>
        <authorList>
            <person name="Gao J."/>
            <person name="Mao X."/>
            <person name="Sun J."/>
        </authorList>
    </citation>
    <scope>NUCLEOTIDE SEQUENCE [LARGE SCALE GENOMIC DNA]</scope>
    <source>
        <strain evidence="1 2">DSM 26611</strain>
    </source>
</reference>
<keyword evidence="2" id="KW-1185">Reference proteome</keyword>
<gene>
    <name evidence="1" type="ORF">PRCB_10875</name>
</gene>
<dbReference type="EMBL" id="PIQI01000015">
    <property type="protein sequence ID" value="PJZ05538.1"/>
    <property type="molecule type" value="Genomic_DNA"/>
</dbReference>
<sequence length="62" mass="7411">MWTDITRCEPAFFQRIVVPDGIMDMEATYLGYRRVGQYHARTRNNKPFNPVIRYWKAALTPF</sequence>
<protein>
    <submittedName>
        <fullName evidence="1">Uncharacterized protein</fullName>
    </submittedName>
</protein>
<evidence type="ECO:0000313" key="2">
    <source>
        <dbReference type="Proteomes" id="UP000232062"/>
    </source>
</evidence>
<organism evidence="1 2">
    <name type="scientific">Pantoea rodasii</name>
    <dbReference type="NCBI Taxonomy" id="1076549"/>
    <lineage>
        <taxon>Bacteria</taxon>
        <taxon>Pseudomonadati</taxon>
        <taxon>Pseudomonadota</taxon>
        <taxon>Gammaproteobacteria</taxon>
        <taxon>Enterobacterales</taxon>
        <taxon>Erwiniaceae</taxon>
        <taxon>Pantoea</taxon>
    </lineage>
</organism>
<dbReference type="Proteomes" id="UP000232062">
    <property type="component" value="Unassembled WGS sequence"/>
</dbReference>
<dbReference type="AlphaFoldDB" id="A0A2M9WDJ6"/>
<proteinExistence type="predicted"/>
<accession>A0A2M9WDJ6</accession>
<comment type="caution">
    <text evidence="1">The sequence shown here is derived from an EMBL/GenBank/DDBJ whole genome shotgun (WGS) entry which is preliminary data.</text>
</comment>